<protein>
    <submittedName>
        <fullName evidence="1">Uncharacterized protein</fullName>
    </submittedName>
</protein>
<dbReference type="AlphaFoldDB" id="A0A0W0SLL0"/>
<accession>A0A0W0SLL0</accession>
<comment type="caution">
    <text evidence="1">The sequence shown here is derived from an EMBL/GenBank/DDBJ whole genome shotgun (WGS) entry which is preliminary data.</text>
</comment>
<dbReference type="OrthoDB" id="9814400at2"/>
<organism evidence="1 2">
    <name type="scientific">Legionella drozanskii LLAP-1</name>
    <dbReference type="NCBI Taxonomy" id="1212489"/>
    <lineage>
        <taxon>Bacteria</taxon>
        <taxon>Pseudomonadati</taxon>
        <taxon>Pseudomonadota</taxon>
        <taxon>Gammaproteobacteria</taxon>
        <taxon>Legionellales</taxon>
        <taxon>Legionellaceae</taxon>
        <taxon>Legionella</taxon>
    </lineage>
</organism>
<proteinExistence type="predicted"/>
<dbReference type="Proteomes" id="UP000054736">
    <property type="component" value="Unassembled WGS sequence"/>
</dbReference>
<gene>
    <name evidence="1" type="ORF">Ldro_3078</name>
</gene>
<dbReference type="RefSeq" id="WP_058497343.1">
    <property type="nucleotide sequence ID" value="NZ_CAAAIU010000009.1"/>
</dbReference>
<keyword evidence="2" id="KW-1185">Reference proteome</keyword>
<sequence>MQLLDIFNYIKDNISPRLKSPYVSVEYSEDDKEALLIGLQVALRNTEEKELTSDQIIDVFNAMMPKLRANMKLPTRKGSVAFKQSRGEMSEQGIVELLEWAEKNKAGLAPDLKTKGKQFGNEVEALTNPMFNQ</sequence>
<dbReference type="EMBL" id="LNXY01000033">
    <property type="protein sequence ID" value="KTC84272.1"/>
    <property type="molecule type" value="Genomic_DNA"/>
</dbReference>
<name>A0A0W0SLL0_9GAMM</name>
<evidence type="ECO:0000313" key="2">
    <source>
        <dbReference type="Proteomes" id="UP000054736"/>
    </source>
</evidence>
<evidence type="ECO:0000313" key="1">
    <source>
        <dbReference type="EMBL" id="KTC84272.1"/>
    </source>
</evidence>
<dbReference type="PATRIC" id="fig|1212489.4.peg.3259"/>
<reference evidence="1 2" key="1">
    <citation type="submission" date="2015-11" db="EMBL/GenBank/DDBJ databases">
        <title>Genomic analysis of 38 Legionella species identifies large and diverse effector repertoires.</title>
        <authorList>
            <person name="Burstein D."/>
            <person name="Amaro F."/>
            <person name="Zusman T."/>
            <person name="Lifshitz Z."/>
            <person name="Cohen O."/>
            <person name="Gilbert J.A."/>
            <person name="Pupko T."/>
            <person name="Shuman H.A."/>
            <person name="Segal G."/>
        </authorList>
    </citation>
    <scope>NUCLEOTIDE SEQUENCE [LARGE SCALE GENOMIC DNA]</scope>
    <source>
        <strain evidence="1 2">ATCC 700990</strain>
    </source>
</reference>